<dbReference type="InterPro" id="IPR003661">
    <property type="entry name" value="HisK_dim/P_dom"/>
</dbReference>
<dbReference type="Pfam" id="PF00512">
    <property type="entry name" value="HisKA"/>
    <property type="match status" value="1"/>
</dbReference>
<dbReference type="InterPro" id="IPR003594">
    <property type="entry name" value="HATPase_dom"/>
</dbReference>
<keyword evidence="9" id="KW-1185">Reference proteome</keyword>
<comment type="caution">
    <text evidence="8">The sequence shown here is derived from an EMBL/GenBank/DDBJ whole genome shotgun (WGS) entry which is preliminary data.</text>
</comment>
<dbReference type="EMBL" id="BMPE01000017">
    <property type="protein sequence ID" value="GGL13687.1"/>
    <property type="molecule type" value="Genomic_DNA"/>
</dbReference>
<name>A0ABQ2FPF6_9DEIO</name>
<evidence type="ECO:0000256" key="6">
    <source>
        <dbReference type="SAM" id="MobiDB-lite"/>
    </source>
</evidence>
<dbReference type="PRINTS" id="PR00344">
    <property type="entry name" value="BCTRLSENSOR"/>
</dbReference>
<dbReference type="Gene3D" id="3.30.565.10">
    <property type="entry name" value="Histidine kinase-like ATPase, C-terminal domain"/>
    <property type="match status" value="1"/>
</dbReference>
<comment type="catalytic activity">
    <reaction evidence="1">
        <text>ATP + protein L-histidine = ADP + protein N-phospho-L-histidine.</text>
        <dbReference type="EC" id="2.7.13.3"/>
    </reaction>
</comment>
<keyword evidence="5" id="KW-0418">Kinase</keyword>
<dbReference type="SUPFAM" id="SSF55874">
    <property type="entry name" value="ATPase domain of HSP90 chaperone/DNA topoisomerase II/histidine kinase"/>
    <property type="match status" value="1"/>
</dbReference>
<organism evidence="8 9">
    <name type="scientific">Deinococcus radiotolerans</name>
    <dbReference type="NCBI Taxonomy" id="1309407"/>
    <lineage>
        <taxon>Bacteria</taxon>
        <taxon>Thermotogati</taxon>
        <taxon>Deinococcota</taxon>
        <taxon>Deinococci</taxon>
        <taxon>Deinococcales</taxon>
        <taxon>Deinococcaceae</taxon>
        <taxon>Deinococcus</taxon>
    </lineage>
</organism>
<evidence type="ECO:0000256" key="1">
    <source>
        <dbReference type="ARBA" id="ARBA00000085"/>
    </source>
</evidence>
<protein>
    <recommendedName>
        <fullName evidence="2">histidine kinase</fullName>
        <ecNumber evidence="2">2.7.13.3</ecNumber>
    </recommendedName>
</protein>
<proteinExistence type="predicted"/>
<dbReference type="EC" id="2.7.13.3" evidence="2"/>
<evidence type="ECO:0000256" key="4">
    <source>
        <dbReference type="ARBA" id="ARBA00022679"/>
    </source>
</evidence>
<keyword evidence="4" id="KW-0808">Transferase</keyword>
<dbReference type="Gene3D" id="3.30.450.40">
    <property type="match status" value="2"/>
</dbReference>
<feature type="domain" description="Histidine kinase" evidence="7">
    <location>
        <begin position="401"/>
        <end position="615"/>
    </location>
</feature>
<accession>A0ABQ2FPF6</accession>
<evidence type="ECO:0000313" key="8">
    <source>
        <dbReference type="EMBL" id="GGL13687.1"/>
    </source>
</evidence>
<dbReference type="InterPro" id="IPR005467">
    <property type="entry name" value="His_kinase_dom"/>
</dbReference>
<dbReference type="SMART" id="SM00388">
    <property type="entry name" value="HisKA"/>
    <property type="match status" value="1"/>
</dbReference>
<keyword evidence="3" id="KW-0597">Phosphoprotein</keyword>
<evidence type="ECO:0000256" key="2">
    <source>
        <dbReference type="ARBA" id="ARBA00012438"/>
    </source>
</evidence>
<dbReference type="SUPFAM" id="SSF47384">
    <property type="entry name" value="Homodimeric domain of signal transducing histidine kinase"/>
    <property type="match status" value="1"/>
</dbReference>
<dbReference type="InterPro" id="IPR050351">
    <property type="entry name" value="BphY/WalK/GraS-like"/>
</dbReference>
<dbReference type="Proteomes" id="UP000604341">
    <property type="component" value="Unassembled WGS sequence"/>
</dbReference>
<dbReference type="InterPro" id="IPR004358">
    <property type="entry name" value="Sig_transdc_His_kin-like_C"/>
</dbReference>
<feature type="region of interest" description="Disordered" evidence="6">
    <location>
        <begin position="1"/>
        <end position="26"/>
    </location>
</feature>
<evidence type="ECO:0000259" key="7">
    <source>
        <dbReference type="PROSITE" id="PS50109"/>
    </source>
</evidence>
<gene>
    <name evidence="8" type="ORF">GCM10010844_35670</name>
</gene>
<dbReference type="PANTHER" id="PTHR42878:SF15">
    <property type="entry name" value="BACTERIOPHYTOCHROME"/>
    <property type="match status" value="1"/>
</dbReference>
<dbReference type="Pfam" id="PF02518">
    <property type="entry name" value="HATPase_c"/>
    <property type="match status" value="1"/>
</dbReference>
<dbReference type="PROSITE" id="PS50109">
    <property type="entry name" value="HIS_KIN"/>
    <property type="match status" value="1"/>
</dbReference>
<evidence type="ECO:0000256" key="5">
    <source>
        <dbReference type="ARBA" id="ARBA00022777"/>
    </source>
</evidence>
<reference evidence="9" key="1">
    <citation type="journal article" date="2019" name="Int. J. Syst. Evol. Microbiol.">
        <title>The Global Catalogue of Microorganisms (GCM) 10K type strain sequencing project: providing services to taxonomists for standard genome sequencing and annotation.</title>
        <authorList>
            <consortium name="The Broad Institute Genomics Platform"/>
            <consortium name="The Broad Institute Genome Sequencing Center for Infectious Disease"/>
            <person name="Wu L."/>
            <person name="Ma J."/>
        </authorList>
    </citation>
    <scope>NUCLEOTIDE SEQUENCE [LARGE SCALE GENOMIC DNA]</scope>
    <source>
        <strain evidence="9">JCM 19173</strain>
    </source>
</reference>
<dbReference type="CDD" id="cd00082">
    <property type="entry name" value="HisKA"/>
    <property type="match status" value="1"/>
</dbReference>
<evidence type="ECO:0000313" key="9">
    <source>
        <dbReference type="Proteomes" id="UP000604341"/>
    </source>
</evidence>
<dbReference type="InterPro" id="IPR036890">
    <property type="entry name" value="HATPase_C_sf"/>
</dbReference>
<dbReference type="PANTHER" id="PTHR42878">
    <property type="entry name" value="TWO-COMPONENT HISTIDINE KINASE"/>
    <property type="match status" value="1"/>
</dbReference>
<sequence length="617" mass="66905">MVGGAEVCGRRRYGKAMSSPSGSAREPSVSLAEILQQTTNMLVTLGTASEIASTVVAAALQVTGVRAGEILMAGSGGPVETAGVQEDDPPGFSDLSSLSEAYPLTPEQVDLRNAQSTDERREVQLTFPLPARPDGDDLRPSVLPMTLSGQSFGVLILHLSAEQSMTPEEGRFLRTLADVGALALGRFSAAGETHELEVPSALNVEQTRQLEEERAAHAAFVAFTEAVGSETDLATLVGRAITLLHETCDVEAAYFERSGELFSATAWSPSADPGLLPHLQRGFPLEHSGIARGLQQGTATYIDHWRDTGLLIEASGIYQAVAGYPYFVDGTLDTVLMIGSQTEVVWDERRKGIFRAVGRSLDLALDRARQTRLVTAQRDALDIRTQELAESAAELQAFSYSVSHDLRTPVRHITGFLELARKTLGDRLDARSARYLGMVEQSGRQMNTLIDGLLDLSRAAQQTLTPGVVDLNSVVARIQMTLLPDLLSRDVEWTVADLPAVWGDERALSQVLTQLTENALKFTQHREPARIEIWAEVQGGGWKVCVRDNGLGFDPRYQDRLFQLFQRLHRADEVPGTGVGLASVRRLVLKHGGQVFAEGQPGEGATFGFTLPRGRVS</sequence>
<dbReference type="SMART" id="SM00387">
    <property type="entry name" value="HATPase_c"/>
    <property type="match status" value="1"/>
</dbReference>
<evidence type="ECO:0000256" key="3">
    <source>
        <dbReference type="ARBA" id="ARBA00022553"/>
    </source>
</evidence>
<dbReference type="InterPro" id="IPR036097">
    <property type="entry name" value="HisK_dim/P_sf"/>
</dbReference>
<dbReference type="SUPFAM" id="SSF55781">
    <property type="entry name" value="GAF domain-like"/>
    <property type="match status" value="2"/>
</dbReference>
<dbReference type="InterPro" id="IPR029016">
    <property type="entry name" value="GAF-like_dom_sf"/>
</dbReference>
<dbReference type="Gene3D" id="1.10.287.130">
    <property type="match status" value="1"/>
</dbReference>